<evidence type="ECO:0000313" key="13">
    <source>
        <dbReference type="EMBL" id="EPX65387.1"/>
    </source>
</evidence>
<dbReference type="AlphaFoldDB" id="S9PS80"/>
<dbReference type="Proteomes" id="UP000011682">
    <property type="component" value="Unassembled WGS sequence"/>
</dbReference>
<evidence type="ECO:0000313" key="14">
    <source>
        <dbReference type="Proteomes" id="UP000011682"/>
    </source>
</evidence>
<feature type="coiled-coil region" evidence="9">
    <location>
        <begin position="436"/>
        <end position="470"/>
    </location>
</feature>
<keyword evidence="9" id="KW-0175">Coiled coil</keyword>
<feature type="domain" description="HAMP" evidence="12">
    <location>
        <begin position="392"/>
        <end position="444"/>
    </location>
</feature>
<evidence type="ECO:0000256" key="5">
    <source>
        <dbReference type="ARBA" id="ARBA00022679"/>
    </source>
</evidence>
<comment type="catalytic activity">
    <reaction evidence="1">
        <text>ATP + protein L-histidine = ADP + protein N-phospho-L-histidine.</text>
        <dbReference type="EC" id="2.7.13.3"/>
    </reaction>
</comment>
<dbReference type="InterPro" id="IPR004358">
    <property type="entry name" value="Sig_transdc_His_kin-like_C"/>
</dbReference>
<keyword evidence="8" id="KW-0067">ATP-binding</keyword>
<evidence type="ECO:0000259" key="11">
    <source>
        <dbReference type="PROSITE" id="PS50109"/>
    </source>
</evidence>
<sequence>MQPSSSLRAPLARSTLLKMGARVGVIIALSTLFSYLHMLHTLRTEALERMQQHVVERGEREQAIFLLAEDNHALFKKTLKERVQELQQHEEEVSARFDKLFVRRPDGTVRSPPETTDGTRMVQAFIPPRVSLDIGFRTRFLAVYDVLSWYAPVFHVRFSTTYVTFPEGAIAGFWPTLPTWIQELPPDFSVASYEDFPLALPENNPQRRTVWTGIFKEVVSNLWMTSVTTPVDLDGRHIASVGHDVFLNELMTRTINDHLPGAYNLLFRDDGQLIAHPELKLEGTTSAYNILSNTGQPEAAARLLGSAEKAAHLRAIFERVKSRQPGQTLLELPEYGEYVAVTQLRGPGWNLATVMPEQVVSQPALLAARYVLLLGILSLLLELVIMYQVLRQQITQPLHAFIQATDKVATGDFEVALDTARRDELGQLAQSFRLMADEVQRREVALRQANEGLEQRVEERTRELKDVHLQLVQTARRAGMAEIATNVLHNVGNVLNSVYTSAQMAKERVSGMRLEHVGRVAHLIQEHQEDLSTFLTQDGRGRNLMPFLDKLGQSLVEDRQEVVSLLDDVGRYTEHIGDIVKVQQNYARTPRVQEQVSLPDLLEDALRINFAGLNRHQVKVQRDIAPLPPVMTDKHKTLMILVNLVSNAKYAMDAVAPSERLLTVKLEEVAGRVRISIHDNGMGIAPEMLTRIFQYGFTTREEGHGFGLHSSAIAAREELGGSLTVHSDGPGRGATFTLELPYVPVAQDSRGVS</sequence>
<gene>
    <name evidence="13" type="ORF">D187_000813</name>
</gene>
<dbReference type="eggNOG" id="COG4191">
    <property type="taxonomic scope" value="Bacteria"/>
</dbReference>
<organism evidence="13 14">
    <name type="scientific">Cystobacter fuscus (strain ATCC 25194 / DSM 2262 / NBRC 100088 / M29)</name>
    <dbReference type="NCBI Taxonomy" id="1242864"/>
    <lineage>
        <taxon>Bacteria</taxon>
        <taxon>Pseudomonadati</taxon>
        <taxon>Myxococcota</taxon>
        <taxon>Myxococcia</taxon>
        <taxon>Myxococcales</taxon>
        <taxon>Cystobacterineae</taxon>
        <taxon>Archangiaceae</taxon>
        <taxon>Cystobacter</taxon>
    </lineage>
</organism>
<dbReference type="GO" id="GO:0005524">
    <property type="term" value="F:ATP binding"/>
    <property type="evidence" value="ECO:0007669"/>
    <property type="project" value="UniProtKB-KW"/>
</dbReference>
<keyword evidence="10" id="KW-0812">Transmembrane</keyword>
<dbReference type="InterPro" id="IPR036890">
    <property type="entry name" value="HATPase_C_sf"/>
</dbReference>
<dbReference type="Gene3D" id="3.30.450.20">
    <property type="entry name" value="PAS domain"/>
    <property type="match status" value="1"/>
</dbReference>
<keyword evidence="10" id="KW-0472">Membrane</keyword>
<evidence type="ECO:0000256" key="6">
    <source>
        <dbReference type="ARBA" id="ARBA00022741"/>
    </source>
</evidence>
<dbReference type="GO" id="GO:0016020">
    <property type="term" value="C:membrane"/>
    <property type="evidence" value="ECO:0007669"/>
    <property type="project" value="UniProtKB-SubCell"/>
</dbReference>
<dbReference type="PANTHER" id="PTHR44936">
    <property type="entry name" value="SENSOR PROTEIN CREC"/>
    <property type="match status" value="1"/>
</dbReference>
<dbReference type="Gene3D" id="6.10.340.10">
    <property type="match status" value="1"/>
</dbReference>
<keyword evidence="6" id="KW-0547">Nucleotide-binding</keyword>
<dbReference type="Gene3D" id="3.30.565.10">
    <property type="entry name" value="Histidine kinase-like ATPase, C-terminal domain"/>
    <property type="match status" value="1"/>
</dbReference>
<dbReference type="EMBL" id="ANAH02000001">
    <property type="protein sequence ID" value="EPX65387.1"/>
    <property type="molecule type" value="Genomic_DNA"/>
</dbReference>
<evidence type="ECO:0000256" key="2">
    <source>
        <dbReference type="ARBA" id="ARBA00004370"/>
    </source>
</evidence>
<keyword evidence="5" id="KW-0808">Transferase</keyword>
<dbReference type="SMART" id="SM00387">
    <property type="entry name" value="HATPase_c"/>
    <property type="match status" value="1"/>
</dbReference>
<comment type="caution">
    <text evidence="13">The sequence shown here is derived from an EMBL/GenBank/DDBJ whole genome shotgun (WGS) entry which is preliminary data.</text>
</comment>
<dbReference type="CDD" id="cd06225">
    <property type="entry name" value="HAMP"/>
    <property type="match status" value="1"/>
</dbReference>
<evidence type="ECO:0000256" key="9">
    <source>
        <dbReference type="SAM" id="Coils"/>
    </source>
</evidence>
<evidence type="ECO:0000256" key="10">
    <source>
        <dbReference type="SAM" id="Phobius"/>
    </source>
</evidence>
<dbReference type="EC" id="2.7.13.3" evidence="3"/>
<dbReference type="PANTHER" id="PTHR44936:SF10">
    <property type="entry name" value="SENSOR PROTEIN RSTB"/>
    <property type="match status" value="1"/>
</dbReference>
<protein>
    <recommendedName>
        <fullName evidence="3">histidine kinase</fullName>
        <ecNumber evidence="3">2.7.13.3</ecNumber>
    </recommendedName>
</protein>
<dbReference type="GO" id="GO:0007165">
    <property type="term" value="P:signal transduction"/>
    <property type="evidence" value="ECO:0007669"/>
    <property type="project" value="InterPro"/>
</dbReference>
<evidence type="ECO:0000256" key="1">
    <source>
        <dbReference type="ARBA" id="ARBA00000085"/>
    </source>
</evidence>
<dbReference type="Pfam" id="PF00672">
    <property type="entry name" value="HAMP"/>
    <property type="match status" value="1"/>
</dbReference>
<dbReference type="InterPro" id="IPR003660">
    <property type="entry name" value="HAMP_dom"/>
</dbReference>
<dbReference type="InterPro" id="IPR005467">
    <property type="entry name" value="His_kinase_dom"/>
</dbReference>
<feature type="domain" description="Histidine kinase" evidence="11">
    <location>
        <begin position="486"/>
        <end position="744"/>
    </location>
</feature>
<evidence type="ECO:0000256" key="7">
    <source>
        <dbReference type="ARBA" id="ARBA00022777"/>
    </source>
</evidence>
<evidence type="ECO:0000256" key="8">
    <source>
        <dbReference type="ARBA" id="ARBA00022840"/>
    </source>
</evidence>
<dbReference type="PROSITE" id="PS50109">
    <property type="entry name" value="HIS_KIN"/>
    <property type="match status" value="1"/>
</dbReference>
<feature type="transmembrane region" description="Helical" evidence="10">
    <location>
        <begin position="20"/>
        <end position="39"/>
    </location>
</feature>
<dbReference type="Pfam" id="PF02518">
    <property type="entry name" value="HATPase_c"/>
    <property type="match status" value="1"/>
</dbReference>
<dbReference type="SUPFAM" id="SSF55874">
    <property type="entry name" value="ATPase domain of HSP90 chaperone/DNA topoisomerase II/histidine kinase"/>
    <property type="match status" value="1"/>
</dbReference>
<dbReference type="InterPro" id="IPR003594">
    <property type="entry name" value="HATPase_dom"/>
</dbReference>
<dbReference type="PRINTS" id="PR00344">
    <property type="entry name" value="BCTRLSENSOR"/>
</dbReference>
<proteinExistence type="predicted"/>
<dbReference type="SMART" id="SM00304">
    <property type="entry name" value="HAMP"/>
    <property type="match status" value="1"/>
</dbReference>
<dbReference type="PROSITE" id="PS50885">
    <property type="entry name" value="HAMP"/>
    <property type="match status" value="1"/>
</dbReference>
<evidence type="ECO:0000256" key="4">
    <source>
        <dbReference type="ARBA" id="ARBA00022553"/>
    </source>
</evidence>
<name>S9PS80_CYSF2</name>
<dbReference type="Gene3D" id="1.10.287.130">
    <property type="match status" value="1"/>
</dbReference>
<comment type="subcellular location">
    <subcellularLocation>
        <location evidence="2">Membrane</location>
    </subcellularLocation>
</comment>
<keyword evidence="14" id="KW-1185">Reference proteome</keyword>
<evidence type="ECO:0000256" key="3">
    <source>
        <dbReference type="ARBA" id="ARBA00012438"/>
    </source>
</evidence>
<keyword evidence="10" id="KW-1133">Transmembrane helix</keyword>
<keyword evidence="7 13" id="KW-0418">Kinase</keyword>
<reference evidence="13" key="1">
    <citation type="submission" date="2013-05" db="EMBL/GenBank/DDBJ databases">
        <title>Genome assembly of Cystobacter fuscus DSM 2262.</title>
        <authorList>
            <person name="Sharma G."/>
            <person name="Khatri I."/>
            <person name="Kaur C."/>
            <person name="Mayilraj S."/>
            <person name="Subramanian S."/>
        </authorList>
    </citation>
    <scope>NUCLEOTIDE SEQUENCE [LARGE SCALE GENOMIC DNA]</scope>
    <source>
        <strain evidence="13">DSM 2262</strain>
    </source>
</reference>
<dbReference type="GO" id="GO:0004673">
    <property type="term" value="F:protein histidine kinase activity"/>
    <property type="evidence" value="ECO:0007669"/>
    <property type="project" value="UniProtKB-EC"/>
</dbReference>
<accession>S9PS80</accession>
<dbReference type="InterPro" id="IPR050980">
    <property type="entry name" value="2C_sensor_his_kinase"/>
</dbReference>
<dbReference type="RefSeq" id="WP_020917762.1">
    <property type="nucleotide sequence ID" value="NZ_ANAH02000001.1"/>
</dbReference>
<keyword evidence="4" id="KW-0597">Phosphoprotein</keyword>
<evidence type="ECO:0000259" key="12">
    <source>
        <dbReference type="PROSITE" id="PS50885"/>
    </source>
</evidence>
<dbReference type="SUPFAM" id="SSF158472">
    <property type="entry name" value="HAMP domain-like"/>
    <property type="match status" value="1"/>
</dbReference>